<dbReference type="InterPro" id="IPR012677">
    <property type="entry name" value="Nucleotide-bd_a/b_plait_sf"/>
</dbReference>
<evidence type="ECO:0000256" key="3">
    <source>
        <dbReference type="ARBA" id="ARBA00022679"/>
    </source>
</evidence>
<dbReference type="GO" id="GO:0003723">
    <property type="term" value="F:RNA binding"/>
    <property type="evidence" value="ECO:0007669"/>
    <property type="project" value="UniProtKB-UniRule"/>
</dbReference>
<comment type="caution">
    <text evidence="11">The sequence shown here is derived from an EMBL/GenBank/DDBJ whole genome shotgun (WGS) entry which is preliminary data.</text>
</comment>
<feature type="domain" description="RRM" evidence="10">
    <location>
        <begin position="13"/>
        <end position="114"/>
    </location>
</feature>
<dbReference type="Pfam" id="PF24577">
    <property type="entry name" value="RDR6_2nd"/>
    <property type="match status" value="1"/>
</dbReference>
<dbReference type="PANTHER" id="PTHR23079:SF18">
    <property type="entry name" value="RNA-DEPENDENT RNA POLYMERASE 6"/>
    <property type="match status" value="1"/>
</dbReference>
<evidence type="ECO:0000256" key="6">
    <source>
        <dbReference type="ARBA" id="ARBA00023158"/>
    </source>
</evidence>
<dbReference type="Pfam" id="PF26253">
    <property type="entry name" value="RdRP_head"/>
    <property type="match status" value="1"/>
</dbReference>
<dbReference type="InterPro" id="IPR057596">
    <property type="entry name" value="RDRP_core"/>
</dbReference>
<dbReference type="InterPro" id="IPR000504">
    <property type="entry name" value="RRM_dom"/>
</dbReference>
<dbReference type="InterPro" id="IPR058751">
    <property type="entry name" value="RDRP_helical"/>
</dbReference>
<dbReference type="PANTHER" id="PTHR23079">
    <property type="entry name" value="RNA-DEPENDENT RNA POLYMERASE"/>
    <property type="match status" value="1"/>
</dbReference>
<dbReference type="Pfam" id="PF26252">
    <property type="entry name" value="RdRP_helical"/>
    <property type="match status" value="1"/>
</dbReference>
<keyword evidence="2 9" id="KW-0696">RNA-directed RNA polymerase</keyword>
<evidence type="ECO:0000259" key="10">
    <source>
        <dbReference type="PROSITE" id="PS50102"/>
    </source>
</evidence>
<dbReference type="SUPFAM" id="SSF54928">
    <property type="entry name" value="RNA-binding domain, RBD"/>
    <property type="match status" value="1"/>
</dbReference>
<dbReference type="InterPro" id="IPR057298">
    <property type="entry name" value="RDR6-like_RBD"/>
</dbReference>
<dbReference type="GO" id="GO:0030422">
    <property type="term" value="P:siRNA processing"/>
    <property type="evidence" value="ECO:0007669"/>
    <property type="project" value="TreeGrafter"/>
</dbReference>
<dbReference type="Pfam" id="PF05183">
    <property type="entry name" value="RdRP"/>
    <property type="match status" value="1"/>
</dbReference>
<comment type="catalytic activity">
    <reaction evidence="7 9">
        <text>RNA(n) + a ribonucleoside 5'-triphosphate = RNA(n+1) + diphosphate</text>
        <dbReference type="Rhea" id="RHEA:21248"/>
        <dbReference type="Rhea" id="RHEA-COMP:14527"/>
        <dbReference type="Rhea" id="RHEA-COMP:17342"/>
        <dbReference type="ChEBI" id="CHEBI:33019"/>
        <dbReference type="ChEBI" id="CHEBI:61557"/>
        <dbReference type="ChEBI" id="CHEBI:140395"/>
        <dbReference type="EC" id="2.7.7.48"/>
    </reaction>
</comment>
<keyword evidence="3 9" id="KW-0808">Transferase</keyword>
<evidence type="ECO:0000256" key="2">
    <source>
        <dbReference type="ARBA" id="ARBA00022484"/>
    </source>
</evidence>
<evidence type="ECO:0000313" key="12">
    <source>
        <dbReference type="Proteomes" id="UP001152561"/>
    </source>
</evidence>
<keyword evidence="4 9" id="KW-0548">Nucleotidyltransferase</keyword>
<evidence type="ECO:0000313" key="11">
    <source>
        <dbReference type="EMBL" id="KAJ8538397.1"/>
    </source>
</evidence>
<dbReference type="OrthoDB" id="6513042at2759"/>
<accession>A0A9Q1LN14</accession>
<dbReference type="Pfam" id="PF24572">
    <property type="entry name" value="RBD_RDR6"/>
    <property type="match status" value="1"/>
</dbReference>
<evidence type="ECO:0000256" key="4">
    <source>
        <dbReference type="ARBA" id="ARBA00022695"/>
    </source>
</evidence>
<dbReference type="InterPro" id="IPR057297">
    <property type="entry name" value="RDR6-like_2nd"/>
</dbReference>
<evidence type="ECO:0000256" key="9">
    <source>
        <dbReference type="RuleBase" id="RU363098"/>
    </source>
</evidence>
<comment type="similarity">
    <text evidence="1 9">Belongs to the RdRP family.</text>
</comment>
<evidence type="ECO:0000256" key="5">
    <source>
        <dbReference type="ARBA" id="ARBA00022884"/>
    </source>
</evidence>
<keyword evidence="12" id="KW-1185">Reference proteome</keyword>
<keyword evidence="5 8" id="KW-0694">RNA-binding</keyword>
<evidence type="ECO:0000256" key="7">
    <source>
        <dbReference type="ARBA" id="ARBA00048744"/>
    </source>
</evidence>
<dbReference type="CDD" id="cd00590">
    <property type="entry name" value="RRM_SF"/>
    <property type="match status" value="1"/>
</dbReference>
<dbReference type="InterPro" id="IPR058752">
    <property type="entry name" value="RDRP_C_head"/>
</dbReference>
<organism evidence="11 12">
    <name type="scientific">Anisodus acutangulus</name>
    <dbReference type="NCBI Taxonomy" id="402998"/>
    <lineage>
        <taxon>Eukaryota</taxon>
        <taxon>Viridiplantae</taxon>
        <taxon>Streptophyta</taxon>
        <taxon>Embryophyta</taxon>
        <taxon>Tracheophyta</taxon>
        <taxon>Spermatophyta</taxon>
        <taxon>Magnoliopsida</taxon>
        <taxon>eudicotyledons</taxon>
        <taxon>Gunneridae</taxon>
        <taxon>Pentapetalae</taxon>
        <taxon>asterids</taxon>
        <taxon>lamiids</taxon>
        <taxon>Solanales</taxon>
        <taxon>Solanaceae</taxon>
        <taxon>Solanoideae</taxon>
        <taxon>Hyoscyameae</taxon>
        <taxon>Anisodus</taxon>
    </lineage>
</organism>
<keyword evidence="6 9" id="KW-0943">RNA-mediated gene silencing</keyword>
<protein>
    <recommendedName>
        <fullName evidence="9">RNA-dependent RNA polymerase</fullName>
        <ecNumber evidence="9">2.7.7.48</ecNumber>
    </recommendedName>
</protein>
<evidence type="ECO:0000256" key="1">
    <source>
        <dbReference type="ARBA" id="ARBA00005762"/>
    </source>
</evidence>
<dbReference type="AlphaFoldDB" id="A0A9Q1LN14"/>
<dbReference type="EMBL" id="JAJAGQ010000017">
    <property type="protein sequence ID" value="KAJ8538397.1"/>
    <property type="molecule type" value="Genomic_DNA"/>
</dbReference>
<dbReference type="GO" id="GO:0031380">
    <property type="term" value="C:nuclear RNA-directed RNA polymerase complex"/>
    <property type="evidence" value="ECO:0007669"/>
    <property type="project" value="TreeGrafter"/>
</dbReference>
<dbReference type="Proteomes" id="UP001152561">
    <property type="component" value="Unassembled WGS sequence"/>
</dbReference>
<dbReference type="Gene3D" id="3.30.70.330">
    <property type="match status" value="1"/>
</dbReference>
<dbReference type="InterPro" id="IPR007855">
    <property type="entry name" value="RDRP"/>
</dbReference>
<dbReference type="GO" id="GO:0003968">
    <property type="term" value="F:RNA-directed RNA polymerase activity"/>
    <property type="evidence" value="ECO:0007669"/>
    <property type="project" value="UniProtKB-KW"/>
</dbReference>
<proteinExistence type="inferred from homology"/>
<gene>
    <name evidence="11" type="ORF">K7X08_014937</name>
</gene>
<evidence type="ECO:0000256" key="8">
    <source>
        <dbReference type="PROSITE-ProRule" id="PRU00176"/>
    </source>
</evidence>
<name>A0A9Q1LN14_9SOLA</name>
<comment type="function">
    <text evidence="9">Probably involved in the RNA silencing pathway and required for the generation of small interfering RNAs (siRNAs).</text>
</comment>
<dbReference type="InterPro" id="IPR035979">
    <property type="entry name" value="RBD_domain_sf"/>
</dbReference>
<reference evidence="12" key="1">
    <citation type="journal article" date="2023" name="Proc. Natl. Acad. Sci. U.S.A.">
        <title>Genomic and structural basis for evolution of tropane alkaloid biosynthesis.</title>
        <authorList>
            <person name="Wanga Y.-J."/>
            <person name="Taina T."/>
            <person name="Yua J.-Y."/>
            <person name="Lia J."/>
            <person name="Xua B."/>
            <person name="Chenc J."/>
            <person name="D'Auriad J.C."/>
            <person name="Huanga J.-P."/>
            <person name="Huanga S.-X."/>
        </authorList>
    </citation>
    <scope>NUCLEOTIDE SEQUENCE [LARGE SCALE GENOMIC DNA]</scope>
    <source>
        <strain evidence="12">cv. KIB-2019</strain>
    </source>
</reference>
<dbReference type="EC" id="2.7.7.48" evidence="9"/>
<dbReference type="PROSITE" id="PS50102">
    <property type="entry name" value="RRM"/>
    <property type="match status" value="1"/>
</dbReference>
<sequence>MESEGSKKDLVVTQISVGGFDDNVNAKKLSEYLEEQVGQVWRCRLKTSSTPPDSYPAYDIDAERVLRMNNYERVEPHAFVHFASSQSAKNALAAARRNELLLEEKPLMVSLGPQNPFFLNERRRTTMPFKFSDVGIEIGVLVSEDDFVVGWRGSDTGVNFLVDPFNGTCKILFTKNTVFSFRGEARHAVINCNFKIEFLLREINEIKECKDFSSLVILLQLASSPKVFYRTADDDIEESVAFDLLDDDDQWIRTTDITCSGVIGRFNAYRISIRPRNGPSFKRTMKYFSESRVPMAEQCNGQRLRVRDEPDFGVSMSEPFFCFQKHKDVSFKVLFLVNAVLHKGIINQHQMTNEFFSLLRRHQEGVNLAALKHIFSYKRPVNDAIQKLARVQRWLLSNPNLLQRTGELDDFVEVRRLVITPTKAYCLPPTVELANRVLRNYKQVSDRFLRVTFMDEGMQNLNRNVLTYYAATVVREITSNSNPQRTAVFQRVKSILSKGFYLCGRKYSFLAFSANQLRDRSAWFFAEVPKIGPLDIINWMGTFSNRNVAKCAARMGQCFSSTYATVVVLPSEVNSELPDVIRNGYVFSDGIGMMSADLAIEVAEKLQLSVNPPCAYQIRYAGYKGVITCWPAKNDGIRLSLRPSMKKFVSNHTTLEICSWTRLQPGFLNRQIITLLSPLDIKDEIFWEMQEEMLSRLDKMLVDSDMAFDVITASCGEAGNTAAIMLSAGFKPQSEPHLRGMLSSIRAAQLGDLRNKARIFVPSGRWLMGCLDELGELEQGQCFIQVSSPSLENCFAKHGPKFSDIKKNLQVIKGLVVIAKNPCLHPGDVRILEAVDVPGLHHIYDCLAFPQKGDRPHSNEASGSDLDGDLYFVTWDENLIPPSKKSWMPMDYAPAEPKKLSRPVKHTDIIEFFSKNMVQESLGEICNAHVVHADLCEFGAMDEKCLKLAELAALAVDFPKTGKLVTMPFALKPKMYPDFMGKEEFQSYKSEKILGKLYRRVKDAFDAEGGESAGLEFVPEDIPYDTNLEIPGYEDFIDDAWNRKCSYDGQLSGLLGQYKVKGEEEVVTGHIWSMPKYSSKKQGELKERLKHTYNMLRKEFRNVFEHMEPDFDLLPDDEKNDMYERKAYAWYRVTYHPDWVSRSLELQMSDAVSSIVMLSFAWIAADYIARIKIRNRGMQYSDSTKAINSLGRYLVDKI</sequence>